<organism evidence="7 8">
    <name type="scientific">Christensenella tenuis</name>
    <dbReference type="NCBI Taxonomy" id="2763033"/>
    <lineage>
        <taxon>Bacteria</taxon>
        <taxon>Bacillati</taxon>
        <taxon>Bacillota</taxon>
        <taxon>Clostridia</taxon>
        <taxon>Christensenellales</taxon>
        <taxon>Christensenellaceae</taxon>
        <taxon>Christensenella</taxon>
    </lineage>
</organism>
<keyword evidence="2" id="KW-0805">Transcription regulation</keyword>
<dbReference type="InterPro" id="IPR000835">
    <property type="entry name" value="HTH_MarR-typ"/>
</dbReference>
<evidence type="ECO:0000256" key="2">
    <source>
        <dbReference type="ARBA" id="ARBA00023015"/>
    </source>
</evidence>
<dbReference type="EMBL" id="JACOON010000002">
    <property type="protein sequence ID" value="MBC5647442.1"/>
    <property type="molecule type" value="Genomic_DNA"/>
</dbReference>
<dbReference type="Gene3D" id="1.10.10.60">
    <property type="entry name" value="Homeodomain-like"/>
    <property type="match status" value="1"/>
</dbReference>
<dbReference type="InterPro" id="IPR007324">
    <property type="entry name" value="Sugar-bd_dom_put"/>
</dbReference>
<feature type="domain" description="HTH marR-type" evidence="6">
    <location>
        <begin position="25"/>
        <end position="59"/>
    </location>
</feature>
<dbReference type="PANTHER" id="PTHR34294">
    <property type="entry name" value="TRANSCRIPTIONAL REGULATOR-RELATED"/>
    <property type="match status" value="1"/>
</dbReference>
<dbReference type="Gene3D" id="3.40.50.1360">
    <property type="match status" value="1"/>
</dbReference>
<name>A0ABR7ECE2_9FIRM</name>
<evidence type="ECO:0000256" key="3">
    <source>
        <dbReference type="ARBA" id="ARBA00023125"/>
    </source>
</evidence>
<evidence type="ECO:0000259" key="6">
    <source>
        <dbReference type="Pfam" id="PF12802"/>
    </source>
</evidence>
<accession>A0ABR7ECE2</accession>
<feature type="domain" description="Sugar-binding" evidence="5">
    <location>
        <begin position="68"/>
        <end position="317"/>
    </location>
</feature>
<proteinExistence type="inferred from homology"/>
<evidence type="ECO:0000313" key="8">
    <source>
        <dbReference type="Proteomes" id="UP000606889"/>
    </source>
</evidence>
<dbReference type="SUPFAM" id="SSF46785">
    <property type="entry name" value="Winged helix' DNA-binding domain"/>
    <property type="match status" value="1"/>
</dbReference>
<gene>
    <name evidence="7" type="ORF">H8S18_03755</name>
</gene>
<evidence type="ECO:0000313" key="7">
    <source>
        <dbReference type="EMBL" id="MBC5647442.1"/>
    </source>
</evidence>
<evidence type="ECO:0000256" key="1">
    <source>
        <dbReference type="ARBA" id="ARBA00010466"/>
    </source>
</evidence>
<dbReference type="Pfam" id="PF12802">
    <property type="entry name" value="MarR_2"/>
    <property type="match status" value="1"/>
</dbReference>
<sequence>MKQAQSTSPKNKRDLLVKIAKLYYYEGLSQQQIADRLFMSRSNVSMLLKSCEDNGVVVIRIVDSESKAVDMAARIKDKYSLQDIQIATSHSDPEITQDNAGALAAAYLERHLETGMKFGFSSGRINLNIISHLDFSDFVKVDSVALSGCLSGKYSKYGNIEIAHSFMSKLHGDAYTVNAPMMVQSKALKTLLLQEPLIQKVFQQFPHLDVALLAIGTAKFPHRMAMHDGQLSSADVLQLIEMKAEAVICGRYFDIQGSPCNAGINERILAIDLETLKRIPLRIGVAVGSERASAVKSILRSGYVNALIVDEFLARCLI</sequence>
<dbReference type="InterPro" id="IPR051054">
    <property type="entry name" value="SorC_transcr_regulators"/>
</dbReference>
<evidence type="ECO:0000256" key="4">
    <source>
        <dbReference type="ARBA" id="ARBA00023163"/>
    </source>
</evidence>
<evidence type="ECO:0000259" key="5">
    <source>
        <dbReference type="Pfam" id="PF04198"/>
    </source>
</evidence>
<dbReference type="RefSeq" id="WP_186856977.1">
    <property type="nucleotide sequence ID" value="NZ_JACOON010000002.1"/>
</dbReference>
<dbReference type="InterPro" id="IPR036390">
    <property type="entry name" value="WH_DNA-bd_sf"/>
</dbReference>
<protein>
    <submittedName>
        <fullName evidence="7">Winged helix-turn-helix transcriptional regulator</fullName>
    </submittedName>
</protein>
<keyword evidence="4" id="KW-0804">Transcription</keyword>
<dbReference type="PANTHER" id="PTHR34294:SF1">
    <property type="entry name" value="TRANSCRIPTIONAL REGULATOR LSRR"/>
    <property type="match status" value="1"/>
</dbReference>
<comment type="similarity">
    <text evidence="1">Belongs to the SorC transcriptional regulatory family.</text>
</comment>
<dbReference type="InterPro" id="IPR037171">
    <property type="entry name" value="NagB/RpiA_transferase-like"/>
</dbReference>
<dbReference type="Pfam" id="PF04198">
    <property type="entry name" value="Sugar-bind"/>
    <property type="match status" value="1"/>
</dbReference>
<comment type="caution">
    <text evidence="7">The sequence shown here is derived from an EMBL/GenBank/DDBJ whole genome shotgun (WGS) entry which is preliminary data.</text>
</comment>
<keyword evidence="3" id="KW-0238">DNA-binding</keyword>
<dbReference type="Proteomes" id="UP000606889">
    <property type="component" value="Unassembled WGS sequence"/>
</dbReference>
<dbReference type="SUPFAM" id="SSF100950">
    <property type="entry name" value="NagB/RpiA/CoA transferase-like"/>
    <property type="match status" value="1"/>
</dbReference>
<keyword evidence="8" id="KW-1185">Reference proteome</keyword>
<reference evidence="7 8" key="1">
    <citation type="submission" date="2020-08" db="EMBL/GenBank/DDBJ databases">
        <title>Genome public.</title>
        <authorList>
            <person name="Liu C."/>
            <person name="Sun Q."/>
        </authorList>
    </citation>
    <scope>NUCLEOTIDE SEQUENCE [LARGE SCALE GENOMIC DNA]</scope>
    <source>
        <strain evidence="7 8">NSJ-35</strain>
    </source>
</reference>